<sequence>MPDPMILNHPFDVKALGRGDLALLSLASMLSISLVPHSPHTSLSHCPSGPDASLPHCPHDPCLSARGIM</sequence>
<comment type="caution">
    <text evidence="1">The sequence shown here is derived from an EMBL/GenBank/DDBJ whole genome shotgun (WGS) entry which is preliminary data.</text>
</comment>
<protein>
    <submittedName>
        <fullName evidence="1">Uncharacterized protein</fullName>
    </submittedName>
</protein>
<dbReference type="Proteomes" id="UP000324222">
    <property type="component" value="Unassembled WGS sequence"/>
</dbReference>
<proteinExistence type="predicted"/>
<dbReference type="EMBL" id="VSRR010049088">
    <property type="protein sequence ID" value="MPC78683.1"/>
    <property type="molecule type" value="Genomic_DNA"/>
</dbReference>
<reference evidence="1 2" key="1">
    <citation type="submission" date="2019-05" db="EMBL/GenBank/DDBJ databases">
        <title>Another draft genome of Portunus trituberculatus and its Hox gene families provides insights of decapod evolution.</title>
        <authorList>
            <person name="Jeong J.-H."/>
            <person name="Song I."/>
            <person name="Kim S."/>
            <person name="Choi T."/>
            <person name="Kim D."/>
            <person name="Ryu S."/>
            <person name="Kim W."/>
        </authorList>
    </citation>
    <scope>NUCLEOTIDE SEQUENCE [LARGE SCALE GENOMIC DNA]</scope>
    <source>
        <tissue evidence="1">Muscle</tissue>
    </source>
</reference>
<organism evidence="1 2">
    <name type="scientific">Portunus trituberculatus</name>
    <name type="common">Swimming crab</name>
    <name type="synonym">Neptunus trituberculatus</name>
    <dbReference type="NCBI Taxonomy" id="210409"/>
    <lineage>
        <taxon>Eukaryota</taxon>
        <taxon>Metazoa</taxon>
        <taxon>Ecdysozoa</taxon>
        <taxon>Arthropoda</taxon>
        <taxon>Crustacea</taxon>
        <taxon>Multicrustacea</taxon>
        <taxon>Malacostraca</taxon>
        <taxon>Eumalacostraca</taxon>
        <taxon>Eucarida</taxon>
        <taxon>Decapoda</taxon>
        <taxon>Pleocyemata</taxon>
        <taxon>Brachyura</taxon>
        <taxon>Eubrachyura</taxon>
        <taxon>Portunoidea</taxon>
        <taxon>Portunidae</taxon>
        <taxon>Portuninae</taxon>
        <taxon>Portunus</taxon>
    </lineage>
</organism>
<name>A0A5B7I8R4_PORTR</name>
<evidence type="ECO:0000313" key="1">
    <source>
        <dbReference type="EMBL" id="MPC78683.1"/>
    </source>
</evidence>
<evidence type="ECO:0000313" key="2">
    <source>
        <dbReference type="Proteomes" id="UP000324222"/>
    </source>
</evidence>
<keyword evidence="2" id="KW-1185">Reference proteome</keyword>
<accession>A0A5B7I8R4</accession>
<gene>
    <name evidence="1" type="ORF">E2C01_073177</name>
</gene>
<dbReference type="AlphaFoldDB" id="A0A5B7I8R4"/>